<feature type="region of interest" description="Disordered" evidence="1">
    <location>
        <begin position="29"/>
        <end position="66"/>
    </location>
</feature>
<dbReference type="GO" id="GO:0000981">
    <property type="term" value="F:DNA-binding transcription factor activity, RNA polymerase II-specific"/>
    <property type="evidence" value="ECO:0000318"/>
    <property type="project" value="GO_Central"/>
</dbReference>
<dbReference type="GO" id="GO:0000978">
    <property type="term" value="F:RNA polymerase II cis-regulatory region sequence-specific DNA binding"/>
    <property type="evidence" value="ECO:0000318"/>
    <property type="project" value="GO_Central"/>
</dbReference>
<dbReference type="InterPro" id="IPR001005">
    <property type="entry name" value="SANT/Myb"/>
</dbReference>
<dbReference type="Gene3D" id="1.10.10.60">
    <property type="entry name" value="Homeodomain-like"/>
    <property type="match status" value="2"/>
</dbReference>
<dbReference type="Proteomes" id="UP000054558">
    <property type="component" value="Unassembled WGS sequence"/>
</dbReference>
<dbReference type="Pfam" id="PF00249">
    <property type="entry name" value="Myb_DNA-binding"/>
    <property type="match status" value="2"/>
</dbReference>
<dbReference type="PANTHER" id="PTHR45614:SF150">
    <property type="entry name" value="MYB-LIKE DNA-BINDING DOMAIN CONTAINING PROTEIN, EXPRESSED"/>
    <property type="match status" value="1"/>
</dbReference>
<evidence type="ECO:0000259" key="3">
    <source>
        <dbReference type="PROSITE" id="PS51294"/>
    </source>
</evidence>
<keyword evidence="5" id="KW-1185">Reference proteome</keyword>
<protein>
    <submittedName>
        <fullName evidence="4">SANT/Myb domain containing protein</fullName>
    </submittedName>
</protein>
<gene>
    <name evidence="4" type="ORF">KFL_000640290</name>
</gene>
<evidence type="ECO:0000256" key="1">
    <source>
        <dbReference type="SAM" id="MobiDB-lite"/>
    </source>
</evidence>
<feature type="compositionally biased region" description="Basic and acidic residues" evidence="1">
    <location>
        <begin position="34"/>
        <end position="43"/>
    </location>
</feature>
<dbReference type="InterPro" id="IPR050560">
    <property type="entry name" value="MYB_TF"/>
</dbReference>
<feature type="region of interest" description="Disordered" evidence="1">
    <location>
        <begin position="274"/>
        <end position="309"/>
    </location>
</feature>
<sequence>MQPTPEAPVPIHFHAPLQKAHSIVAIVGVEEKDEPGPHGERIKGPPHGGGEAAGPRESSGSTGLSTQELRALARCARGGRERDLHAETHDSSSTGSSGSDLDLPKRGRTSRSNWTKDDDAALVAFVEKHGLAQWAKAGRTLGRTGKQCRNRWSNTLEPGLKDVEWTNEEERRLVQFHRQFGSKWATLSRHMPGRSPNAIKNHWNNTIKCKEQRTSKRERCLVLRDYITSLGGTVESCHMSNPASFDWTDEPLSMDSSKLDPVRPPGEALKTRLSGWASSPLQNPPMRTESDTPSPGFRQMPLFPGECESAPETKKLKTDHVGLEEATGGQGTTAGGEPRLVRQGSRLNWIKRWAALNPAKQASVAGAVPGAVPVSVGTSVPLTDRMTENEWLRALGMVNGKETEHRIGGLAVEADLKPLTSFGGIALPLDVTSPQVFPAAGGPGQAVSLSPRKRSISDRAALEESLGWGTFPMMASAPPVVTSPYPVLGSATSGITSALVQSEDPSSLLTEIIGRPFSTPSDGLSGPGGAGGIPLPTASPVMLTAVAKPSPDQELPGGTEGFPGMSNQRNGIEEDNPLAALARSLSIEPGVLDSVKPGVSDNPQSENPVLVALVTNHLRSLLDEQAEHLKETEDAATLTPTQVVRLREQHLQIRSALSFLSSLAGIPDPLSLEADRLSGPRELDERETTLGSVTSSVIRRPDLDPGPFEPSLSPLERGPLKMLPLGDNPVNVTDPRLSYQGPEELLGVLSRGASLDARMLAQLSFPPAENFPVEQLLHGLSQGLDIPAVSEEIPLQYAPVTPATEWEPRFGQCTLDWPAESARKTDGFPAAGGIPLEALLDVPPADDTCSFLGGAEYGFPGLGNDHI</sequence>
<dbReference type="PANTHER" id="PTHR45614">
    <property type="entry name" value="MYB PROTEIN-RELATED"/>
    <property type="match status" value="1"/>
</dbReference>
<dbReference type="AlphaFoldDB" id="A0A1Y1HSR7"/>
<dbReference type="STRING" id="105231.A0A1Y1HSR7"/>
<feature type="region of interest" description="Disordered" evidence="1">
    <location>
        <begin position="79"/>
        <end position="113"/>
    </location>
</feature>
<dbReference type="InterPro" id="IPR009057">
    <property type="entry name" value="Homeodomain-like_sf"/>
</dbReference>
<name>A0A1Y1HSR7_KLENI</name>
<dbReference type="SUPFAM" id="SSF46689">
    <property type="entry name" value="Homeodomain-like"/>
    <property type="match status" value="1"/>
</dbReference>
<feature type="domain" description="Myb-like" evidence="2">
    <location>
        <begin position="106"/>
        <end position="156"/>
    </location>
</feature>
<feature type="compositionally biased region" description="Basic and acidic residues" evidence="1">
    <location>
        <begin position="79"/>
        <end position="90"/>
    </location>
</feature>
<dbReference type="InterPro" id="IPR017930">
    <property type="entry name" value="Myb_dom"/>
</dbReference>
<feature type="domain" description="HTH myb-type" evidence="3">
    <location>
        <begin position="157"/>
        <end position="211"/>
    </location>
</feature>
<reference evidence="4 5" key="1">
    <citation type="journal article" date="2014" name="Nat. Commun.">
        <title>Klebsormidium flaccidum genome reveals primary factors for plant terrestrial adaptation.</title>
        <authorList>
            <person name="Hori K."/>
            <person name="Maruyama F."/>
            <person name="Fujisawa T."/>
            <person name="Togashi T."/>
            <person name="Yamamoto N."/>
            <person name="Seo M."/>
            <person name="Sato S."/>
            <person name="Yamada T."/>
            <person name="Mori H."/>
            <person name="Tajima N."/>
            <person name="Moriyama T."/>
            <person name="Ikeuchi M."/>
            <person name="Watanabe M."/>
            <person name="Wada H."/>
            <person name="Kobayashi K."/>
            <person name="Saito M."/>
            <person name="Masuda T."/>
            <person name="Sasaki-Sekimoto Y."/>
            <person name="Mashiguchi K."/>
            <person name="Awai K."/>
            <person name="Shimojima M."/>
            <person name="Masuda S."/>
            <person name="Iwai M."/>
            <person name="Nobusawa T."/>
            <person name="Narise T."/>
            <person name="Kondo S."/>
            <person name="Saito H."/>
            <person name="Sato R."/>
            <person name="Murakawa M."/>
            <person name="Ihara Y."/>
            <person name="Oshima-Yamada Y."/>
            <person name="Ohtaka K."/>
            <person name="Satoh M."/>
            <person name="Sonobe K."/>
            <person name="Ishii M."/>
            <person name="Ohtani R."/>
            <person name="Kanamori-Sato M."/>
            <person name="Honoki R."/>
            <person name="Miyazaki D."/>
            <person name="Mochizuki H."/>
            <person name="Umetsu J."/>
            <person name="Higashi K."/>
            <person name="Shibata D."/>
            <person name="Kamiya Y."/>
            <person name="Sato N."/>
            <person name="Nakamura Y."/>
            <person name="Tabata S."/>
            <person name="Ida S."/>
            <person name="Kurokawa K."/>
            <person name="Ohta H."/>
        </authorList>
    </citation>
    <scope>NUCLEOTIDE SEQUENCE [LARGE SCALE GENOMIC DNA]</scope>
    <source>
        <strain evidence="4 5">NIES-2285</strain>
    </source>
</reference>
<feature type="compositionally biased region" description="Low complexity" evidence="1">
    <location>
        <begin position="91"/>
        <end position="101"/>
    </location>
</feature>
<dbReference type="SMART" id="SM00717">
    <property type="entry name" value="SANT"/>
    <property type="match status" value="2"/>
</dbReference>
<organism evidence="4 5">
    <name type="scientific">Klebsormidium nitens</name>
    <name type="common">Green alga</name>
    <name type="synonym">Ulothrix nitens</name>
    <dbReference type="NCBI Taxonomy" id="105231"/>
    <lineage>
        <taxon>Eukaryota</taxon>
        <taxon>Viridiplantae</taxon>
        <taxon>Streptophyta</taxon>
        <taxon>Klebsormidiophyceae</taxon>
        <taxon>Klebsormidiales</taxon>
        <taxon>Klebsormidiaceae</taxon>
        <taxon>Klebsormidium</taxon>
    </lineage>
</organism>
<dbReference type="EMBL" id="DF237013">
    <property type="protein sequence ID" value="GAQ80862.1"/>
    <property type="molecule type" value="Genomic_DNA"/>
</dbReference>
<evidence type="ECO:0000313" key="5">
    <source>
        <dbReference type="Proteomes" id="UP000054558"/>
    </source>
</evidence>
<dbReference type="GO" id="GO:0005634">
    <property type="term" value="C:nucleus"/>
    <property type="evidence" value="ECO:0000318"/>
    <property type="project" value="GO_Central"/>
</dbReference>
<dbReference type="OrthoDB" id="2143914at2759"/>
<feature type="region of interest" description="Disordered" evidence="1">
    <location>
        <begin position="697"/>
        <end position="720"/>
    </location>
</feature>
<feature type="domain" description="Myb-like" evidence="2">
    <location>
        <begin position="157"/>
        <end position="207"/>
    </location>
</feature>
<evidence type="ECO:0000259" key="2">
    <source>
        <dbReference type="PROSITE" id="PS50090"/>
    </source>
</evidence>
<dbReference type="CDD" id="cd00167">
    <property type="entry name" value="SANT"/>
    <property type="match status" value="2"/>
</dbReference>
<evidence type="ECO:0000313" key="4">
    <source>
        <dbReference type="EMBL" id="GAQ80862.1"/>
    </source>
</evidence>
<dbReference type="PROSITE" id="PS50090">
    <property type="entry name" value="MYB_LIKE"/>
    <property type="match status" value="2"/>
</dbReference>
<feature type="domain" description="HTH myb-type" evidence="3">
    <location>
        <begin position="111"/>
        <end position="156"/>
    </location>
</feature>
<dbReference type="GO" id="GO:0006355">
    <property type="term" value="P:regulation of DNA-templated transcription"/>
    <property type="evidence" value="ECO:0000318"/>
    <property type="project" value="GO_Central"/>
</dbReference>
<feature type="region of interest" description="Disordered" evidence="1">
    <location>
        <begin position="548"/>
        <end position="572"/>
    </location>
</feature>
<accession>A0A1Y1HSR7</accession>
<dbReference type="PROSITE" id="PS51294">
    <property type="entry name" value="HTH_MYB"/>
    <property type="match status" value="2"/>
</dbReference>
<proteinExistence type="predicted"/>